<dbReference type="EMBL" id="OW152840">
    <property type="protein sequence ID" value="CAH2061711.1"/>
    <property type="molecule type" value="Genomic_DNA"/>
</dbReference>
<gene>
    <name evidence="1" type="ORF">IPOD504_LOCUS11390</name>
</gene>
<sequence>MKLKTVHEPFAVLREIKIKRYASTACVVSAMQRFRRMVRATGLLGNVPRSDGALWERVRWSGGMSLVCFGTTGLFTTLNTLSSLPIESLRVTT</sequence>
<evidence type="ECO:0000313" key="2">
    <source>
        <dbReference type="Proteomes" id="UP000837857"/>
    </source>
</evidence>
<protein>
    <submittedName>
        <fullName evidence="1">Uncharacterized protein</fullName>
    </submittedName>
</protein>
<keyword evidence="2" id="KW-1185">Reference proteome</keyword>
<evidence type="ECO:0000313" key="1">
    <source>
        <dbReference type="EMBL" id="CAH2061711.1"/>
    </source>
</evidence>
<name>A0ABN8IQJ0_9NEOP</name>
<feature type="non-terminal residue" evidence="1">
    <location>
        <position position="93"/>
    </location>
</feature>
<organism evidence="1 2">
    <name type="scientific">Iphiclides podalirius</name>
    <name type="common">scarce swallowtail</name>
    <dbReference type="NCBI Taxonomy" id="110791"/>
    <lineage>
        <taxon>Eukaryota</taxon>
        <taxon>Metazoa</taxon>
        <taxon>Ecdysozoa</taxon>
        <taxon>Arthropoda</taxon>
        <taxon>Hexapoda</taxon>
        <taxon>Insecta</taxon>
        <taxon>Pterygota</taxon>
        <taxon>Neoptera</taxon>
        <taxon>Endopterygota</taxon>
        <taxon>Lepidoptera</taxon>
        <taxon>Glossata</taxon>
        <taxon>Ditrysia</taxon>
        <taxon>Papilionoidea</taxon>
        <taxon>Papilionidae</taxon>
        <taxon>Papilioninae</taxon>
        <taxon>Iphiclides</taxon>
    </lineage>
</organism>
<proteinExistence type="predicted"/>
<reference evidence="1" key="1">
    <citation type="submission" date="2022-03" db="EMBL/GenBank/DDBJ databases">
        <authorList>
            <person name="Martin H S."/>
        </authorList>
    </citation>
    <scope>NUCLEOTIDE SEQUENCE</scope>
</reference>
<dbReference type="Proteomes" id="UP000837857">
    <property type="component" value="Chromosome 28"/>
</dbReference>
<accession>A0ABN8IQJ0</accession>